<dbReference type="EMBL" id="JAHHZF010000002">
    <property type="protein sequence ID" value="MBT9288826.1"/>
    <property type="molecule type" value="Genomic_DNA"/>
</dbReference>
<feature type="signal peptide" evidence="6">
    <location>
        <begin position="1"/>
        <end position="21"/>
    </location>
</feature>
<dbReference type="GO" id="GO:0009279">
    <property type="term" value="C:cell outer membrane"/>
    <property type="evidence" value="ECO:0007669"/>
    <property type="project" value="UniProtKB-SubCell"/>
</dbReference>
<evidence type="ECO:0000259" key="7">
    <source>
        <dbReference type="Pfam" id="PF13505"/>
    </source>
</evidence>
<dbReference type="Proteomes" id="UP000766595">
    <property type="component" value="Unassembled WGS sequence"/>
</dbReference>
<dbReference type="InterPro" id="IPR011250">
    <property type="entry name" value="OMP/PagP_B-barrel"/>
</dbReference>
<name>A0A947D1B8_9HYPH</name>
<comment type="similarity">
    <text evidence="5">Belongs to the Omp25/RopB family.</text>
</comment>
<keyword evidence="2 6" id="KW-0732">Signal</keyword>
<feature type="domain" description="Outer membrane protein beta-barrel" evidence="7">
    <location>
        <begin position="28"/>
        <end position="238"/>
    </location>
</feature>
<dbReference type="InterPro" id="IPR027385">
    <property type="entry name" value="Beta-barrel_OMP"/>
</dbReference>
<reference evidence="8 9" key="1">
    <citation type="submission" date="2021-06" db="EMBL/GenBank/DDBJ databases">
        <authorList>
            <person name="Grouzdev D.S."/>
            <person name="Koziaeva V."/>
        </authorList>
    </citation>
    <scope>NUCLEOTIDE SEQUENCE [LARGE SCALE GENOMIC DNA]</scope>
    <source>
        <strain evidence="8 9">22</strain>
    </source>
</reference>
<evidence type="ECO:0000256" key="5">
    <source>
        <dbReference type="ARBA" id="ARBA00038306"/>
    </source>
</evidence>
<protein>
    <submittedName>
        <fullName evidence="8">Outer membrane beta-barrel protein</fullName>
    </submittedName>
</protein>
<dbReference type="RefSeq" id="WP_261967474.1">
    <property type="nucleotide sequence ID" value="NZ_JAHHZF010000002.1"/>
</dbReference>
<evidence type="ECO:0000256" key="4">
    <source>
        <dbReference type="ARBA" id="ARBA00023237"/>
    </source>
</evidence>
<proteinExistence type="inferred from homology"/>
<evidence type="ECO:0000313" key="9">
    <source>
        <dbReference type="Proteomes" id="UP000766595"/>
    </source>
</evidence>
<keyword evidence="3" id="KW-0472">Membrane</keyword>
<dbReference type="PANTHER" id="PTHR34001:SF3">
    <property type="entry name" value="BLL7405 PROTEIN"/>
    <property type="match status" value="1"/>
</dbReference>
<comment type="subcellular location">
    <subcellularLocation>
        <location evidence="1">Cell outer membrane</location>
    </subcellularLocation>
</comment>
<evidence type="ECO:0000313" key="8">
    <source>
        <dbReference type="EMBL" id="MBT9288826.1"/>
    </source>
</evidence>
<keyword evidence="9" id="KW-1185">Reference proteome</keyword>
<dbReference type="InterPro" id="IPR051692">
    <property type="entry name" value="OMP-like"/>
</dbReference>
<dbReference type="Gene3D" id="2.40.160.20">
    <property type="match status" value="1"/>
</dbReference>
<evidence type="ECO:0000256" key="6">
    <source>
        <dbReference type="SAM" id="SignalP"/>
    </source>
</evidence>
<dbReference type="PANTHER" id="PTHR34001">
    <property type="entry name" value="BLL7405 PROTEIN"/>
    <property type="match status" value="1"/>
</dbReference>
<accession>A0A947D1B8</accession>
<comment type="caution">
    <text evidence="8">The sequence shown here is derived from an EMBL/GenBank/DDBJ whole genome shotgun (WGS) entry which is preliminary data.</text>
</comment>
<feature type="chain" id="PRO_5036754107" evidence="6">
    <location>
        <begin position="22"/>
        <end position="269"/>
    </location>
</feature>
<dbReference type="Pfam" id="PF13505">
    <property type="entry name" value="OMP_b-brl"/>
    <property type="match status" value="1"/>
</dbReference>
<gene>
    <name evidence="8" type="ORF">KL771_05165</name>
</gene>
<evidence type="ECO:0000256" key="2">
    <source>
        <dbReference type="ARBA" id="ARBA00022729"/>
    </source>
</evidence>
<sequence length="269" mass="28465">MYRRGLTAIAMLVGAMSVASAVEFRAAAPTAESMVATYGWTGFTVGANAGYGMSRRQLHVVDADPTYFPAFDGGETMPHRGSSFAGGLSVGYDKQFGSVVMGAFASLSGLSASDRTWSRNACCGSADDRFDTKLSALGIVGLRAGYAIDRTLVYATGGAAFGRMSFDLTDDNKYPNGSVNVGSPTGQKSATRWLTGYTIGGGFEYAVLSNVIVGFDYKYVDFGSERWNMSTNSYDGSGNLQGKAKYVIDTRNNIAQTVGVAVKYKFGGM</sequence>
<dbReference type="SUPFAM" id="SSF56925">
    <property type="entry name" value="OMPA-like"/>
    <property type="match status" value="1"/>
</dbReference>
<keyword evidence="4" id="KW-0998">Cell outer membrane</keyword>
<organism evidence="8 9">
    <name type="scientific">Prosthecodimorpha staleyi</name>
    <dbReference type="NCBI Taxonomy" id="2840188"/>
    <lineage>
        <taxon>Bacteria</taxon>
        <taxon>Pseudomonadati</taxon>
        <taxon>Pseudomonadota</taxon>
        <taxon>Alphaproteobacteria</taxon>
        <taxon>Hyphomicrobiales</taxon>
        <taxon>Ancalomicrobiaceae</taxon>
        <taxon>Prosthecodimorpha</taxon>
    </lineage>
</organism>
<dbReference type="AlphaFoldDB" id="A0A947D1B8"/>
<evidence type="ECO:0000256" key="1">
    <source>
        <dbReference type="ARBA" id="ARBA00004442"/>
    </source>
</evidence>
<evidence type="ECO:0000256" key="3">
    <source>
        <dbReference type="ARBA" id="ARBA00023136"/>
    </source>
</evidence>